<dbReference type="AlphaFoldDB" id="A0A6C0CDY6"/>
<dbReference type="PANTHER" id="PTHR48100">
    <property type="entry name" value="BROAD-SPECIFICITY PHOSPHATASE YOR283W-RELATED"/>
    <property type="match status" value="1"/>
</dbReference>
<sequence>MSKNLYCIRHGLAEHNVNYLKYGCKTFYDPNFVDTSLVEDGFKQASNLGETWLNKKDPSGTGSNIDDIELVVVSPLKRTLQTATEIFKNIDIPIISFELAREYPIGGHTCNKRSQKEYLMKMFPNINFDDIKDGEDYLWDPDKQESIHELDLRINTFKKFIEGRPEKNIALVSHASFIGQMKDNHIKYIENGEEELKHCYPYLIKI</sequence>
<evidence type="ECO:0008006" key="2">
    <source>
        <dbReference type="Google" id="ProtNLM"/>
    </source>
</evidence>
<dbReference type="CDD" id="cd07067">
    <property type="entry name" value="HP_PGM_like"/>
    <property type="match status" value="1"/>
</dbReference>
<accession>A0A6C0CDY6</accession>
<dbReference type="PANTHER" id="PTHR48100:SF1">
    <property type="entry name" value="HISTIDINE PHOSPHATASE FAMILY PROTEIN-RELATED"/>
    <property type="match status" value="1"/>
</dbReference>
<dbReference type="InterPro" id="IPR029033">
    <property type="entry name" value="His_PPase_superfam"/>
</dbReference>
<dbReference type="Pfam" id="PF00300">
    <property type="entry name" value="His_Phos_1"/>
    <property type="match status" value="1"/>
</dbReference>
<dbReference type="GO" id="GO:0005737">
    <property type="term" value="C:cytoplasm"/>
    <property type="evidence" value="ECO:0007669"/>
    <property type="project" value="TreeGrafter"/>
</dbReference>
<dbReference type="SUPFAM" id="SSF53254">
    <property type="entry name" value="Phosphoglycerate mutase-like"/>
    <property type="match status" value="1"/>
</dbReference>
<reference evidence="1" key="1">
    <citation type="journal article" date="2020" name="Nature">
        <title>Giant virus diversity and host interactions through global metagenomics.</title>
        <authorList>
            <person name="Schulz F."/>
            <person name="Roux S."/>
            <person name="Paez-Espino D."/>
            <person name="Jungbluth S."/>
            <person name="Walsh D.A."/>
            <person name="Denef V.J."/>
            <person name="McMahon K.D."/>
            <person name="Konstantinidis K.T."/>
            <person name="Eloe-Fadrosh E.A."/>
            <person name="Kyrpides N.C."/>
            <person name="Woyke T."/>
        </authorList>
    </citation>
    <scope>NUCLEOTIDE SEQUENCE</scope>
    <source>
        <strain evidence="1">GVMAG-M-3300020595-32</strain>
    </source>
</reference>
<dbReference type="SMART" id="SM00855">
    <property type="entry name" value="PGAM"/>
    <property type="match status" value="1"/>
</dbReference>
<name>A0A6C0CDY6_9ZZZZ</name>
<dbReference type="InterPro" id="IPR050275">
    <property type="entry name" value="PGM_Phosphatase"/>
</dbReference>
<protein>
    <recommendedName>
        <fullName evidence="2">Phosphoglycerate mutase</fullName>
    </recommendedName>
</protein>
<dbReference type="EMBL" id="MN739399">
    <property type="protein sequence ID" value="QHT02778.1"/>
    <property type="molecule type" value="Genomic_DNA"/>
</dbReference>
<evidence type="ECO:0000313" key="1">
    <source>
        <dbReference type="EMBL" id="QHT02778.1"/>
    </source>
</evidence>
<dbReference type="InterPro" id="IPR013078">
    <property type="entry name" value="His_Pase_superF_clade-1"/>
</dbReference>
<organism evidence="1">
    <name type="scientific">viral metagenome</name>
    <dbReference type="NCBI Taxonomy" id="1070528"/>
    <lineage>
        <taxon>unclassified sequences</taxon>
        <taxon>metagenomes</taxon>
        <taxon>organismal metagenomes</taxon>
    </lineage>
</organism>
<dbReference type="Gene3D" id="3.40.50.1240">
    <property type="entry name" value="Phosphoglycerate mutase-like"/>
    <property type="match status" value="1"/>
</dbReference>
<dbReference type="GO" id="GO:0016791">
    <property type="term" value="F:phosphatase activity"/>
    <property type="evidence" value="ECO:0007669"/>
    <property type="project" value="TreeGrafter"/>
</dbReference>
<proteinExistence type="predicted"/>